<dbReference type="NCBIfam" id="TIGR00413">
    <property type="entry name" value="rlpA"/>
    <property type="match status" value="1"/>
</dbReference>
<evidence type="ECO:0000256" key="3">
    <source>
        <dbReference type="HAMAP-Rule" id="MF_02071"/>
    </source>
</evidence>
<feature type="signal peptide" evidence="3">
    <location>
        <begin position="1"/>
        <end position="26"/>
    </location>
</feature>
<evidence type="ECO:0000259" key="6">
    <source>
        <dbReference type="Pfam" id="PF03330"/>
    </source>
</evidence>
<keyword evidence="3" id="KW-0732">Signal</keyword>
<dbReference type="EMBL" id="CP000115">
    <property type="protein sequence ID" value="ABA04727.1"/>
    <property type="molecule type" value="Genomic_DNA"/>
</dbReference>
<dbReference type="Gene3D" id="2.40.40.10">
    <property type="entry name" value="RlpA-like domain"/>
    <property type="match status" value="1"/>
</dbReference>
<keyword evidence="1 3" id="KW-0456">Lyase</keyword>
<dbReference type="GO" id="GO:0009279">
    <property type="term" value="C:cell outer membrane"/>
    <property type="evidence" value="ECO:0007669"/>
    <property type="project" value="TreeGrafter"/>
</dbReference>
<feature type="chain" id="PRO_5009992555" description="Endolytic peptidoglycan transglycosylase RlpA" evidence="3">
    <location>
        <begin position="27"/>
        <end position="279"/>
    </location>
</feature>
<evidence type="ECO:0000313" key="8">
    <source>
        <dbReference type="Proteomes" id="UP000002531"/>
    </source>
</evidence>
<dbReference type="STRING" id="323098.Nwi_1466"/>
<dbReference type="GO" id="GO:0008932">
    <property type="term" value="F:lytic endotransglycosylase activity"/>
    <property type="evidence" value="ECO:0007669"/>
    <property type="project" value="UniProtKB-UniRule"/>
</dbReference>
<name>Q3SSL4_NITWN</name>
<dbReference type="CDD" id="cd22268">
    <property type="entry name" value="DPBB_RlpA-like"/>
    <property type="match status" value="1"/>
</dbReference>
<dbReference type="GO" id="GO:0071555">
    <property type="term" value="P:cell wall organization"/>
    <property type="evidence" value="ECO:0007669"/>
    <property type="project" value="UniProtKB-KW"/>
</dbReference>
<reference evidence="7 8" key="1">
    <citation type="journal article" date="2006" name="Appl. Environ. Microbiol.">
        <title>Genome sequence of the chemolithoautotrophic nitrite-oxidizing bacterium Nitrobacter winogradskyi Nb-255.</title>
        <authorList>
            <person name="Starkenburg S.R."/>
            <person name="Chain P.S."/>
            <person name="Sayavedra-Soto L.A."/>
            <person name="Hauser L."/>
            <person name="Land M.L."/>
            <person name="Larimer F.W."/>
            <person name="Malfatti S.A."/>
            <person name="Klotz M.G."/>
            <person name="Bottomley P.J."/>
            <person name="Arp D.J."/>
            <person name="Hickey W.J."/>
        </authorList>
    </citation>
    <scope>NUCLEOTIDE SEQUENCE [LARGE SCALE GENOMIC DNA]</scope>
    <source>
        <strain evidence="8">ATCC 25391 / DSM 10237 / CIP 104748 / NCIMB 11846 / Nb-255</strain>
    </source>
</reference>
<sequence length="279" mass="29592" precursor="true">MGKSGSDRIRLAARALAAAGACLMLANCGSSSKLSRIDPKYGVSSSPRVVASGDTVPKGGGTYRIGKPYTVAGRVYVPQENTKYKAEGLASWYGDAFHGRLTANGEVFDMASLSAAHPTLPLPCYVRVTNLGNSKSLVVRVNDRGPYHGNRLIDVSNKAAELLEFKRNGVAPVRVEYVGRAPLEGSDDRQLMATLRTGVPAPSPSTVRVASARPFVPELRPSIGETSASSRVSTHRQESDGRREVSYGEGDVTGRVHPVAAYAPADQSGPSEFSARGLY</sequence>
<feature type="domain" description="RlpA-like protein double-psi beta-barrel" evidence="6">
    <location>
        <begin position="86"/>
        <end position="175"/>
    </location>
</feature>
<evidence type="ECO:0000256" key="2">
    <source>
        <dbReference type="ARBA" id="ARBA00023316"/>
    </source>
</evidence>
<dbReference type="eggNOG" id="COG0797">
    <property type="taxonomic scope" value="Bacteria"/>
</dbReference>
<evidence type="ECO:0000256" key="5">
    <source>
        <dbReference type="SAM" id="MobiDB-lite"/>
    </source>
</evidence>
<dbReference type="AlphaFoldDB" id="Q3SSL4"/>
<dbReference type="PANTHER" id="PTHR34183:SF1">
    <property type="entry name" value="ENDOLYTIC PEPTIDOGLYCAN TRANSGLYCOSYLASE RLPA"/>
    <property type="match status" value="1"/>
</dbReference>
<evidence type="ECO:0000256" key="1">
    <source>
        <dbReference type="ARBA" id="ARBA00023239"/>
    </source>
</evidence>
<keyword evidence="7" id="KW-0449">Lipoprotein</keyword>
<dbReference type="EC" id="4.2.2.-" evidence="3"/>
<evidence type="ECO:0000313" key="7">
    <source>
        <dbReference type="EMBL" id="ABA04727.1"/>
    </source>
</evidence>
<dbReference type="SUPFAM" id="SSF50685">
    <property type="entry name" value="Barwin-like endoglucanases"/>
    <property type="match status" value="1"/>
</dbReference>
<dbReference type="HOGENOM" id="CLU_042923_1_1_5"/>
<feature type="compositionally biased region" description="Basic and acidic residues" evidence="5">
    <location>
        <begin position="235"/>
        <end position="246"/>
    </location>
</feature>
<feature type="region of interest" description="Disordered" evidence="5">
    <location>
        <begin position="219"/>
        <end position="251"/>
    </location>
</feature>
<dbReference type="InterPro" id="IPR036908">
    <property type="entry name" value="RlpA-like_sf"/>
</dbReference>
<comment type="function">
    <text evidence="3">Lytic transglycosylase with a strong preference for naked glycan strands that lack stem peptides.</text>
</comment>
<dbReference type="HAMAP" id="MF_02071">
    <property type="entry name" value="RlpA"/>
    <property type="match status" value="1"/>
</dbReference>
<proteinExistence type="inferred from homology"/>
<accession>Q3SSL4</accession>
<dbReference type="Pfam" id="PF03330">
    <property type="entry name" value="DPBB_1"/>
    <property type="match status" value="1"/>
</dbReference>
<keyword evidence="8" id="KW-1185">Reference proteome</keyword>
<gene>
    <name evidence="3" type="primary">rlpA</name>
    <name evidence="7" type="ordered locus">Nwi_1466</name>
</gene>
<feature type="region of interest" description="Disordered" evidence="5">
    <location>
        <begin position="260"/>
        <end position="279"/>
    </location>
</feature>
<dbReference type="InterPro" id="IPR012997">
    <property type="entry name" value="RplA"/>
</dbReference>
<dbReference type="Proteomes" id="UP000002531">
    <property type="component" value="Chromosome"/>
</dbReference>
<dbReference type="OrthoDB" id="9779128at2"/>
<dbReference type="KEGG" id="nwi:Nwi_1466"/>
<dbReference type="InterPro" id="IPR034718">
    <property type="entry name" value="RlpA"/>
</dbReference>
<dbReference type="PANTHER" id="PTHR34183">
    <property type="entry name" value="ENDOLYTIC PEPTIDOGLYCAN TRANSGLYCOSYLASE RLPA"/>
    <property type="match status" value="1"/>
</dbReference>
<protein>
    <recommendedName>
        <fullName evidence="3">Endolytic peptidoglycan transglycosylase RlpA</fullName>
        <ecNumber evidence="3">4.2.2.-</ecNumber>
    </recommendedName>
</protein>
<keyword evidence="2 3" id="KW-0961">Cell wall biogenesis/degradation</keyword>
<dbReference type="GO" id="GO:0000270">
    <property type="term" value="P:peptidoglycan metabolic process"/>
    <property type="evidence" value="ECO:0007669"/>
    <property type="project" value="UniProtKB-UniRule"/>
</dbReference>
<organism evidence="7 8">
    <name type="scientific">Nitrobacter winogradskyi (strain ATCC 25391 / DSM 10237 / CIP 104748 / NCIMB 11846 / Nb-255)</name>
    <dbReference type="NCBI Taxonomy" id="323098"/>
    <lineage>
        <taxon>Bacteria</taxon>
        <taxon>Pseudomonadati</taxon>
        <taxon>Pseudomonadota</taxon>
        <taxon>Alphaproteobacteria</taxon>
        <taxon>Hyphomicrobiales</taxon>
        <taxon>Nitrobacteraceae</taxon>
        <taxon>Nitrobacter</taxon>
    </lineage>
</organism>
<evidence type="ECO:0000256" key="4">
    <source>
        <dbReference type="RuleBase" id="RU003495"/>
    </source>
</evidence>
<dbReference type="InterPro" id="IPR009009">
    <property type="entry name" value="RlpA-like_DPBB"/>
</dbReference>
<comment type="similarity">
    <text evidence="3 4">Belongs to the RlpA family.</text>
</comment>
<dbReference type="RefSeq" id="WP_011314734.1">
    <property type="nucleotide sequence ID" value="NC_007406.1"/>
</dbReference>